<dbReference type="Proteomes" id="UP001611548">
    <property type="component" value="Unassembled WGS sequence"/>
</dbReference>
<name>A0ABW7UNW4_9ACTN</name>
<gene>
    <name evidence="1" type="ORF">ACH429_03985</name>
</gene>
<dbReference type="EMBL" id="JBIRWE010000001">
    <property type="protein sequence ID" value="MFI1963291.1"/>
    <property type="molecule type" value="Genomic_DNA"/>
</dbReference>
<sequence length="291" mass="31411">MTRTKTSQSQPHGGKACFDDVYDRPDPRGYFRTLGALEYQTPHHAQRVFRRLLAAHTPVTGEDGPVSVLDLCCSYGVNAALLRHDLTLGDLYERYTAPDTAALTSEALADEDRAFYAARRLPSAARVIGLDAARNAVAYARSAGLVDAGFGQDLETSDPSPGLCRALEPVRLITVTGGVGYVTRRTFAKLLPQIDGPVWVAAFVLRTVPYGPISDVLARYGLVTQKATSRTFPQRRFADAAEQRSAIEAVEAAGESPAGKESAGYYHVDLFLSRPAEHAAAFPVEDLLEGA</sequence>
<reference evidence="1 2" key="1">
    <citation type="submission" date="2024-10" db="EMBL/GenBank/DDBJ databases">
        <title>The Natural Products Discovery Center: Release of the First 8490 Sequenced Strains for Exploring Actinobacteria Biosynthetic Diversity.</title>
        <authorList>
            <person name="Kalkreuter E."/>
            <person name="Kautsar S.A."/>
            <person name="Yang D."/>
            <person name="Bader C.D."/>
            <person name="Teijaro C.N."/>
            <person name="Fluegel L."/>
            <person name="Davis C.M."/>
            <person name="Simpson J.R."/>
            <person name="Lauterbach L."/>
            <person name="Steele A.D."/>
            <person name="Gui C."/>
            <person name="Meng S."/>
            <person name="Li G."/>
            <person name="Viehrig K."/>
            <person name="Ye F."/>
            <person name="Su P."/>
            <person name="Kiefer A.F."/>
            <person name="Nichols A."/>
            <person name="Cepeda A.J."/>
            <person name="Yan W."/>
            <person name="Fan B."/>
            <person name="Jiang Y."/>
            <person name="Adhikari A."/>
            <person name="Zheng C.-J."/>
            <person name="Schuster L."/>
            <person name="Cowan T.M."/>
            <person name="Smanski M.J."/>
            <person name="Chevrette M.G."/>
            <person name="De Carvalho L.P.S."/>
            <person name="Shen B."/>
        </authorList>
    </citation>
    <scope>NUCLEOTIDE SEQUENCE [LARGE SCALE GENOMIC DNA]</scope>
    <source>
        <strain evidence="1 2">NPDC020327</strain>
    </source>
</reference>
<accession>A0ABW7UNW4</accession>
<keyword evidence="2" id="KW-1185">Reference proteome</keyword>
<dbReference type="RefSeq" id="WP_055470788.1">
    <property type="nucleotide sequence ID" value="NZ_JBIRWE010000001.1"/>
</dbReference>
<comment type="caution">
    <text evidence="1">The sequence shown here is derived from an EMBL/GenBank/DDBJ whole genome shotgun (WGS) entry which is preliminary data.</text>
</comment>
<proteinExistence type="predicted"/>
<dbReference type="InterPro" id="IPR029063">
    <property type="entry name" value="SAM-dependent_MTases_sf"/>
</dbReference>
<dbReference type="SUPFAM" id="SSF53335">
    <property type="entry name" value="S-adenosyl-L-methionine-dependent methyltransferases"/>
    <property type="match status" value="1"/>
</dbReference>
<evidence type="ECO:0000313" key="1">
    <source>
        <dbReference type="EMBL" id="MFI1963291.1"/>
    </source>
</evidence>
<organism evidence="1 2">
    <name type="scientific">Streptomyces pathocidini</name>
    <dbReference type="NCBI Taxonomy" id="1650571"/>
    <lineage>
        <taxon>Bacteria</taxon>
        <taxon>Bacillati</taxon>
        <taxon>Actinomycetota</taxon>
        <taxon>Actinomycetes</taxon>
        <taxon>Kitasatosporales</taxon>
        <taxon>Streptomycetaceae</taxon>
        <taxon>Streptomyces</taxon>
    </lineage>
</organism>
<evidence type="ECO:0008006" key="3">
    <source>
        <dbReference type="Google" id="ProtNLM"/>
    </source>
</evidence>
<protein>
    <recommendedName>
        <fullName evidence="3">Methyltransferase type 12</fullName>
    </recommendedName>
</protein>
<evidence type="ECO:0000313" key="2">
    <source>
        <dbReference type="Proteomes" id="UP001611548"/>
    </source>
</evidence>